<evidence type="ECO:0000313" key="4">
    <source>
        <dbReference type="EMBL" id="EGD82507.1"/>
    </source>
</evidence>
<name>F2U4E1_SALR5</name>
<accession>F2U4E1</accession>
<keyword evidence="5" id="KW-1185">Reference proteome</keyword>
<feature type="domain" description="DUF5614" evidence="3">
    <location>
        <begin position="96"/>
        <end position="184"/>
    </location>
</feature>
<evidence type="ECO:0000313" key="5">
    <source>
        <dbReference type="Proteomes" id="UP000007799"/>
    </source>
</evidence>
<dbReference type="AlphaFoldDB" id="F2U4E1"/>
<evidence type="ECO:0000256" key="2">
    <source>
        <dbReference type="SAM" id="MobiDB-lite"/>
    </source>
</evidence>
<proteinExistence type="predicted"/>
<protein>
    <recommendedName>
        <fullName evidence="3">DUF5614 domain-containing protein</fullName>
    </recommendedName>
</protein>
<keyword evidence="1" id="KW-0175">Coiled coil</keyword>
<dbReference type="KEGG" id="sre:PTSG_03156"/>
<dbReference type="InterPro" id="IPR041076">
    <property type="entry name" value="DUF5614"/>
</dbReference>
<dbReference type="Pfam" id="PF18474">
    <property type="entry name" value="DUF5614"/>
    <property type="match status" value="1"/>
</dbReference>
<dbReference type="OrthoDB" id="441890at2759"/>
<sequence length="191" mass="21284">MEEAERQRLEACASEMVKAIETGFPTDVEGIDKLKKRVGAELEFLQGLRGAFDDSSSSSSSSSSQDGDLCQLQQHETEAKNEGKKNEEEQRRTQRRQLAAAKLASTNLPHLQQIVAYVQDHRDAVTAVFHKVRVRSRNGVLGGVVDIVADGGRSWFKVTARKAIALQLIWEGRASFKKKSIVDQIMVAKMW</sequence>
<dbReference type="InParanoid" id="F2U4E1"/>
<feature type="compositionally biased region" description="Low complexity" evidence="2">
    <location>
        <begin position="55"/>
        <end position="64"/>
    </location>
</feature>
<reference evidence="4" key="1">
    <citation type="submission" date="2009-08" db="EMBL/GenBank/DDBJ databases">
        <title>Annotation of Salpingoeca rosetta.</title>
        <authorList>
            <consortium name="The Broad Institute Genome Sequencing Platform"/>
            <person name="Russ C."/>
            <person name="Cuomo C."/>
            <person name="Burger G."/>
            <person name="Gray M.W."/>
            <person name="Holland P.W.H."/>
            <person name="King N."/>
            <person name="Lang F.B.F."/>
            <person name="Roger A.J."/>
            <person name="Ruiz-Trillo I."/>
            <person name="Young S.K."/>
            <person name="Zeng Q."/>
            <person name="Gargeya S."/>
            <person name="Alvarado L."/>
            <person name="Berlin A."/>
            <person name="Chapman S.B."/>
            <person name="Chen Z."/>
            <person name="Freedman E."/>
            <person name="Gellesch M."/>
            <person name="Goldberg J."/>
            <person name="Griggs A."/>
            <person name="Gujja S."/>
            <person name="Heilman E."/>
            <person name="Heiman D."/>
            <person name="Howarth C."/>
            <person name="Mehta T."/>
            <person name="Neiman D."/>
            <person name="Pearson M."/>
            <person name="Roberts A."/>
            <person name="Saif S."/>
            <person name="Shea T."/>
            <person name="Shenoy N."/>
            <person name="Sisk P."/>
            <person name="Stolte C."/>
            <person name="Sykes S."/>
            <person name="White J."/>
            <person name="Yandava C."/>
            <person name="Haas B."/>
            <person name="Nusbaum C."/>
            <person name="Birren B."/>
        </authorList>
    </citation>
    <scope>NUCLEOTIDE SEQUENCE [LARGE SCALE GENOMIC DNA]</scope>
    <source>
        <strain evidence="4">ATCC 50818</strain>
    </source>
</reference>
<gene>
    <name evidence="4" type="ORF">PTSG_03156</name>
</gene>
<dbReference type="PANTHER" id="PTHR13379:SF0">
    <property type="entry name" value="UPF0415 PROTEIN C7ORF25"/>
    <property type="match status" value="1"/>
</dbReference>
<evidence type="ECO:0000256" key="1">
    <source>
        <dbReference type="SAM" id="Coils"/>
    </source>
</evidence>
<dbReference type="PANTHER" id="PTHR13379">
    <property type="entry name" value="UNCHARACTERIZED DUF1308"/>
    <property type="match status" value="1"/>
</dbReference>
<organism evidence="5">
    <name type="scientific">Salpingoeca rosetta (strain ATCC 50818 / BSB-021)</name>
    <dbReference type="NCBI Taxonomy" id="946362"/>
    <lineage>
        <taxon>Eukaryota</taxon>
        <taxon>Choanoflagellata</taxon>
        <taxon>Craspedida</taxon>
        <taxon>Salpingoecidae</taxon>
        <taxon>Salpingoeca</taxon>
    </lineage>
</organism>
<dbReference type="Proteomes" id="UP000007799">
    <property type="component" value="Unassembled WGS sequence"/>
</dbReference>
<dbReference type="RefSeq" id="XP_004995743.1">
    <property type="nucleotide sequence ID" value="XM_004995686.1"/>
</dbReference>
<dbReference type="EMBL" id="GL832961">
    <property type="protein sequence ID" value="EGD82507.1"/>
    <property type="molecule type" value="Genomic_DNA"/>
</dbReference>
<feature type="region of interest" description="Disordered" evidence="2">
    <location>
        <begin position="51"/>
        <end position="70"/>
    </location>
</feature>
<evidence type="ECO:0000259" key="3">
    <source>
        <dbReference type="Pfam" id="PF18474"/>
    </source>
</evidence>
<dbReference type="GeneID" id="16076330"/>
<feature type="coiled-coil region" evidence="1">
    <location>
        <begin position="72"/>
        <end position="104"/>
    </location>
</feature>